<evidence type="ECO:0000313" key="4">
    <source>
        <dbReference type="Proteomes" id="UP001595839"/>
    </source>
</evidence>
<dbReference type="PRINTS" id="PR00081">
    <property type="entry name" value="GDHRDH"/>
</dbReference>
<proteinExistence type="inferred from homology"/>
<accession>A0ABV9AFE6</accession>
<dbReference type="PRINTS" id="PR00080">
    <property type="entry name" value="SDRFAMILY"/>
</dbReference>
<organism evidence="3 4">
    <name type="scientific">Streptomyces vulcanius</name>
    <dbReference type="NCBI Taxonomy" id="1441876"/>
    <lineage>
        <taxon>Bacteria</taxon>
        <taxon>Bacillati</taxon>
        <taxon>Actinomycetota</taxon>
        <taxon>Actinomycetes</taxon>
        <taxon>Kitasatosporales</taxon>
        <taxon>Streptomycetaceae</taxon>
        <taxon>Streptomyces</taxon>
    </lineage>
</organism>
<dbReference type="InterPro" id="IPR002347">
    <property type="entry name" value="SDR_fam"/>
</dbReference>
<reference evidence="4" key="1">
    <citation type="journal article" date="2019" name="Int. J. Syst. Evol. Microbiol.">
        <title>The Global Catalogue of Microorganisms (GCM) 10K type strain sequencing project: providing services to taxonomists for standard genome sequencing and annotation.</title>
        <authorList>
            <consortium name="The Broad Institute Genomics Platform"/>
            <consortium name="The Broad Institute Genome Sequencing Center for Infectious Disease"/>
            <person name="Wu L."/>
            <person name="Ma J."/>
        </authorList>
    </citation>
    <scope>NUCLEOTIDE SEQUENCE [LARGE SCALE GENOMIC DNA]</scope>
    <source>
        <strain evidence="4">CGMCC 4.7177</strain>
    </source>
</reference>
<evidence type="ECO:0000256" key="1">
    <source>
        <dbReference type="ARBA" id="ARBA00006484"/>
    </source>
</evidence>
<dbReference type="Proteomes" id="UP001595839">
    <property type="component" value="Unassembled WGS sequence"/>
</dbReference>
<dbReference type="RefSeq" id="WP_381168052.1">
    <property type="nucleotide sequence ID" value="NZ_JBHSFK010000002.1"/>
</dbReference>
<dbReference type="NCBIfam" id="NF009466">
    <property type="entry name" value="PRK12826.1-2"/>
    <property type="match status" value="1"/>
</dbReference>
<dbReference type="SMART" id="SM00822">
    <property type="entry name" value="PKS_KR"/>
    <property type="match status" value="1"/>
</dbReference>
<dbReference type="SUPFAM" id="SSF51735">
    <property type="entry name" value="NAD(P)-binding Rossmann-fold domains"/>
    <property type="match status" value="1"/>
</dbReference>
<dbReference type="PANTHER" id="PTHR42879">
    <property type="entry name" value="3-OXOACYL-(ACYL-CARRIER-PROTEIN) REDUCTASE"/>
    <property type="match status" value="1"/>
</dbReference>
<protein>
    <submittedName>
        <fullName evidence="3">SDR family oxidoreductase</fullName>
    </submittedName>
</protein>
<keyword evidence="4" id="KW-1185">Reference proteome</keyword>
<dbReference type="Gene3D" id="3.40.50.720">
    <property type="entry name" value="NAD(P)-binding Rossmann-like Domain"/>
    <property type="match status" value="1"/>
</dbReference>
<dbReference type="InterPro" id="IPR036291">
    <property type="entry name" value="NAD(P)-bd_dom_sf"/>
</dbReference>
<dbReference type="PANTHER" id="PTHR42879:SF2">
    <property type="entry name" value="3-OXOACYL-[ACYL-CARRIER-PROTEIN] REDUCTASE FABG"/>
    <property type="match status" value="1"/>
</dbReference>
<dbReference type="InterPro" id="IPR057326">
    <property type="entry name" value="KR_dom"/>
</dbReference>
<sequence length="255" mass="26141">MTPTTRKHRTAIVTGAARGIGAAVAMRLAGDGLAVGVIDLDEADCAETVEAITSVGGSALAVAADVADEAAVTEAVDRIASELGPPTVLVNNAGVGPRAELVEMTTEQWDTVIGINLRGPFLVTRAVCPHMMAAGWGRIVNMSSISAVGDAARVDYGSAKAGLIGFTKSLALQLGRHGITANAIAPGFVVSDMTRASARRLGLDFEEYRRSAAQSIPVGRVGEPEDTAHTASFLVSREAGFVSGQVIYVAGGPVD</sequence>
<evidence type="ECO:0000313" key="3">
    <source>
        <dbReference type="EMBL" id="MFC4498607.1"/>
    </source>
</evidence>
<dbReference type="InterPro" id="IPR050259">
    <property type="entry name" value="SDR"/>
</dbReference>
<dbReference type="PROSITE" id="PS00061">
    <property type="entry name" value="ADH_SHORT"/>
    <property type="match status" value="1"/>
</dbReference>
<dbReference type="Pfam" id="PF13561">
    <property type="entry name" value="adh_short_C2"/>
    <property type="match status" value="1"/>
</dbReference>
<comment type="caution">
    <text evidence="3">The sequence shown here is derived from an EMBL/GenBank/DDBJ whole genome shotgun (WGS) entry which is preliminary data.</text>
</comment>
<comment type="similarity">
    <text evidence="1">Belongs to the short-chain dehydrogenases/reductases (SDR) family.</text>
</comment>
<feature type="domain" description="Ketoreductase" evidence="2">
    <location>
        <begin position="9"/>
        <end position="187"/>
    </location>
</feature>
<dbReference type="EMBL" id="JBHSFK010000002">
    <property type="protein sequence ID" value="MFC4498607.1"/>
    <property type="molecule type" value="Genomic_DNA"/>
</dbReference>
<dbReference type="InterPro" id="IPR020904">
    <property type="entry name" value="Sc_DH/Rdtase_CS"/>
</dbReference>
<evidence type="ECO:0000259" key="2">
    <source>
        <dbReference type="SMART" id="SM00822"/>
    </source>
</evidence>
<gene>
    <name evidence="3" type="ORF">ACFPIH_03555</name>
</gene>
<name>A0ABV9AFE6_9ACTN</name>